<name>C5LXV9_PERM5</name>
<dbReference type="EMBL" id="GG686751">
    <property type="protein sequence ID" value="EEQ98434.1"/>
    <property type="molecule type" value="Genomic_DNA"/>
</dbReference>
<evidence type="ECO:0000313" key="2">
    <source>
        <dbReference type="Proteomes" id="UP000007800"/>
    </source>
</evidence>
<accession>C5LXV9</accession>
<dbReference type="Proteomes" id="UP000007800">
    <property type="component" value="Unassembled WGS sequence"/>
</dbReference>
<dbReference type="GeneID" id="9040907"/>
<dbReference type="AlphaFoldDB" id="C5LXV9"/>
<dbReference type="RefSeq" id="XP_002765717.1">
    <property type="nucleotide sequence ID" value="XM_002765671.1"/>
</dbReference>
<reference evidence="1 2" key="1">
    <citation type="submission" date="2008-07" db="EMBL/GenBank/DDBJ databases">
        <authorList>
            <person name="El-Sayed N."/>
            <person name="Caler E."/>
            <person name="Inman J."/>
            <person name="Amedeo P."/>
            <person name="Hass B."/>
            <person name="Wortman J."/>
        </authorList>
    </citation>
    <scope>NUCLEOTIDE SEQUENCE [LARGE SCALE GENOMIC DNA]</scope>
    <source>
        <strain evidence="2">ATCC 50983 / TXsc</strain>
    </source>
</reference>
<gene>
    <name evidence="1" type="ORF">Pmar_PMAR012098</name>
</gene>
<proteinExistence type="predicted"/>
<evidence type="ECO:0000313" key="1">
    <source>
        <dbReference type="EMBL" id="EEQ98434.1"/>
    </source>
</evidence>
<keyword evidence="2" id="KW-1185">Reference proteome</keyword>
<organism evidence="2">
    <name type="scientific">Perkinsus marinus (strain ATCC 50983 / TXsc)</name>
    <dbReference type="NCBI Taxonomy" id="423536"/>
    <lineage>
        <taxon>Eukaryota</taxon>
        <taxon>Sar</taxon>
        <taxon>Alveolata</taxon>
        <taxon>Perkinsozoa</taxon>
        <taxon>Perkinsea</taxon>
        <taxon>Perkinsida</taxon>
        <taxon>Perkinsidae</taxon>
        <taxon>Perkinsus</taxon>
    </lineage>
</organism>
<dbReference type="InParanoid" id="C5LXV9"/>
<sequence length="90" mass="9771">MDFLRGLRFTLKLTPQSHEVATVPEGTLFPVAAAIEAISRRTEATLGDFGQDTAVCTAKSLKNEDTLVDVVRDVEGFHGSARHGQADDDR</sequence>
<protein>
    <submittedName>
        <fullName evidence="1">Uncharacterized protein</fullName>
    </submittedName>
</protein>